<dbReference type="EMBL" id="FR905224">
    <property type="protein sequence ID" value="CDQ77365.1"/>
    <property type="molecule type" value="Genomic_DNA"/>
</dbReference>
<organism evidence="2 3">
    <name type="scientific">Oncorhynchus mykiss</name>
    <name type="common">Rainbow trout</name>
    <name type="synonym">Salmo gairdneri</name>
    <dbReference type="NCBI Taxonomy" id="8022"/>
    <lineage>
        <taxon>Eukaryota</taxon>
        <taxon>Metazoa</taxon>
        <taxon>Chordata</taxon>
        <taxon>Craniata</taxon>
        <taxon>Vertebrata</taxon>
        <taxon>Euteleostomi</taxon>
        <taxon>Actinopterygii</taxon>
        <taxon>Neopterygii</taxon>
        <taxon>Teleostei</taxon>
        <taxon>Protacanthopterygii</taxon>
        <taxon>Salmoniformes</taxon>
        <taxon>Salmonidae</taxon>
        <taxon>Salmoninae</taxon>
        <taxon>Oncorhynchus</taxon>
    </lineage>
</organism>
<dbReference type="PaxDb" id="8022-A0A060XKE8"/>
<keyword evidence="1" id="KW-1133">Transmembrane helix</keyword>
<feature type="transmembrane region" description="Helical" evidence="1">
    <location>
        <begin position="127"/>
        <end position="147"/>
    </location>
</feature>
<evidence type="ECO:0000256" key="1">
    <source>
        <dbReference type="SAM" id="Phobius"/>
    </source>
</evidence>
<keyword evidence="1" id="KW-0472">Membrane</keyword>
<name>A0A060XKE8_ONCMY</name>
<dbReference type="STRING" id="8022.A0A060XKE8"/>
<evidence type="ECO:0000313" key="2">
    <source>
        <dbReference type="EMBL" id="CDQ77365.1"/>
    </source>
</evidence>
<dbReference type="Proteomes" id="UP000193380">
    <property type="component" value="Unassembled WGS sequence"/>
</dbReference>
<dbReference type="InterPro" id="IPR027861">
    <property type="entry name" value="TMEM249"/>
</dbReference>
<dbReference type="PANTHER" id="PTHR35442">
    <property type="entry name" value="TRANSMEMBRANE PROTEIN 249"/>
    <property type="match status" value="1"/>
</dbReference>
<accession>A0A060XKE8</accession>
<dbReference type="PANTHER" id="PTHR35442:SF1">
    <property type="entry name" value="CATION CHANNEL SPERM-ASSOCIATED AUXILIARY SUBUNIT TMEM249"/>
    <property type="match status" value="1"/>
</dbReference>
<sequence length="263" mass="30894">MLSDNNNDLVTTTTYCCQFTVFHLPLRFRDLVTEHYVFLTKTCITTSPVSTMTIGIFGTWDHQFNATEQALTDKIKNNPCYPFTIVKDVFVLEYLHENIWKGSLLLIASTIGTACYMNMEFGDHHKYTGFLVFSMCLSLWLVCSGAFRRRLVIDHKKKEYRYYIHTHLRHRGPLHQIYIRMIAQKSGQVLLMYKLMLNGYKIEERELSGFSEKYELLECQGRRIATKLNLNYFDYQDTSKRHLVIHRPKIILSANNDRNNPPV</sequence>
<keyword evidence="1" id="KW-0812">Transmembrane</keyword>
<reference evidence="2" key="1">
    <citation type="journal article" date="2014" name="Nat. Commun.">
        <title>The rainbow trout genome provides novel insights into evolution after whole-genome duplication in vertebrates.</title>
        <authorList>
            <person name="Berthelot C."/>
            <person name="Brunet F."/>
            <person name="Chalopin D."/>
            <person name="Juanchich A."/>
            <person name="Bernard M."/>
            <person name="Noel B."/>
            <person name="Bento P."/>
            <person name="Da Silva C."/>
            <person name="Labadie K."/>
            <person name="Alberti A."/>
            <person name="Aury J.M."/>
            <person name="Louis A."/>
            <person name="Dehais P."/>
            <person name="Bardou P."/>
            <person name="Montfort J."/>
            <person name="Klopp C."/>
            <person name="Cabau C."/>
            <person name="Gaspin C."/>
            <person name="Thorgaard G.H."/>
            <person name="Boussaha M."/>
            <person name="Quillet E."/>
            <person name="Guyomard R."/>
            <person name="Galiana D."/>
            <person name="Bobe J."/>
            <person name="Volff J.N."/>
            <person name="Genet C."/>
            <person name="Wincker P."/>
            <person name="Jaillon O."/>
            <person name="Roest Crollius H."/>
            <person name="Guiguen Y."/>
        </authorList>
    </citation>
    <scope>NUCLEOTIDE SEQUENCE [LARGE SCALE GENOMIC DNA]</scope>
</reference>
<evidence type="ECO:0008006" key="4">
    <source>
        <dbReference type="Google" id="ProtNLM"/>
    </source>
</evidence>
<dbReference type="AlphaFoldDB" id="A0A060XKE8"/>
<proteinExistence type="predicted"/>
<protein>
    <recommendedName>
        <fullName evidence="4">Transmembrane protein 249</fullName>
    </recommendedName>
</protein>
<dbReference type="Pfam" id="PF15158">
    <property type="entry name" value="TMEM249"/>
    <property type="match status" value="1"/>
</dbReference>
<reference evidence="2" key="2">
    <citation type="submission" date="2014-03" db="EMBL/GenBank/DDBJ databases">
        <authorList>
            <person name="Genoscope - CEA"/>
        </authorList>
    </citation>
    <scope>NUCLEOTIDE SEQUENCE</scope>
</reference>
<evidence type="ECO:0000313" key="3">
    <source>
        <dbReference type="Proteomes" id="UP000193380"/>
    </source>
</evidence>
<gene>
    <name evidence="2" type="ORF">GSONMT00060767001</name>
</gene>